<sequence length="369" mass="40714">MPTSPPGQGEFRSLVAWLEDQKIRHYKLEERAALRALDAPGWMQAFETYLQDLACPHKGTDTKTVLDWLLGMAVHLEYSDDHELGLELSKAIRKPEIVGKISACGASADEIAEAVDEVQRKRKVREREEELKQCQLEQLKWSLTTEAEPSAVNYDMRADKYVEASKKAEQDTGAPKMVHANPLDDLDFDCQEFRQGVQALAQYLGVTQHPDHLVTLQSTKNLASPFAHAVPPLPPSPPSRRHCFPPCSRQVSAMPGLNWAEVDAATVACFSTEFLQTELIRRGIDATGSRDDLIQRLTACLEEARAATLKAPRRASAPVSSTRVQFPASPLTLTVCQAIPGATSQVYASASYVPPHAAARLRRRSHASA</sequence>
<protein>
    <submittedName>
        <fullName evidence="1">Uncharacterized protein</fullName>
    </submittedName>
</protein>
<evidence type="ECO:0000313" key="2">
    <source>
        <dbReference type="Proteomes" id="UP000821865"/>
    </source>
</evidence>
<reference evidence="1" key="1">
    <citation type="submission" date="2020-05" db="EMBL/GenBank/DDBJ databases">
        <title>Large-scale comparative analyses of tick genomes elucidate their genetic diversity and vector capacities.</title>
        <authorList>
            <person name="Jia N."/>
            <person name="Wang J."/>
            <person name="Shi W."/>
            <person name="Du L."/>
            <person name="Sun Y."/>
            <person name="Zhan W."/>
            <person name="Jiang J."/>
            <person name="Wang Q."/>
            <person name="Zhang B."/>
            <person name="Ji P."/>
            <person name="Sakyi L.B."/>
            <person name="Cui X."/>
            <person name="Yuan T."/>
            <person name="Jiang B."/>
            <person name="Yang W."/>
            <person name="Lam T.T.-Y."/>
            <person name="Chang Q."/>
            <person name="Ding S."/>
            <person name="Wang X."/>
            <person name="Zhu J."/>
            <person name="Ruan X."/>
            <person name="Zhao L."/>
            <person name="Wei J."/>
            <person name="Que T."/>
            <person name="Du C."/>
            <person name="Cheng J."/>
            <person name="Dai P."/>
            <person name="Han X."/>
            <person name="Huang E."/>
            <person name="Gao Y."/>
            <person name="Liu J."/>
            <person name="Shao H."/>
            <person name="Ye R."/>
            <person name="Li L."/>
            <person name="Wei W."/>
            <person name="Wang X."/>
            <person name="Wang C."/>
            <person name="Yang T."/>
            <person name="Huo Q."/>
            <person name="Li W."/>
            <person name="Guo W."/>
            <person name="Chen H."/>
            <person name="Zhou L."/>
            <person name="Ni X."/>
            <person name="Tian J."/>
            <person name="Zhou Y."/>
            <person name="Sheng Y."/>
            <person name="Liu T."/>
            <person name="Pan Y."/>
            <person name="Xia L."/>
            <person name="Li J."/>
            <person name="Zhao F."/>
            <person name="Cao W."/>
        </authorList>
    </citation>
    <scope>NUCLEOTIDE SEQUENCE</scope>
    <source>
        <strain evidence="1">Dsil-2018</strain>
    </source>
</reference>
<name>A0ACB8C7Q7_DERSI</name>
<proteinExistence type="predicted"/>
<dbReference type="EMBL" id="CM023477">
    <property type="protein sequence ID" value="KAH7936958.1"/>
    <property type="molecule type" value="Genomic_DNA"/>
</dbReference>
<gene>
    <name evidence="1" type="ORF">HPB49_006609</name>
</gene>
<comment type="caution">
    <text evidence="1">The sequence shown here is derived from an EMBL/GenBank/DDBJ whole genome shotgun (WGS) entry which is preliminary data.</text>
</comment>
<dbReference type="Proteomes" id="UP000821865">
    <property type="component" value="Chromosome 8"/>
</dbReference>
<evidence type="ECO:0000313" key="1">
    <source>
        <dbReference type="EMBL" id="KAH7936958.1"/>
    </source>
</evidence>
<keyword evidence="2" id="KW-1185">Reference proteome</keyword>
<organism evidence="1 2">
    <name type="scientific">Dermacentor silvarum</name>
    <name type="common">Tick</name>
    <dbReference type="NCBI Taxonomy" id="543639"/>
    <lineage>
        <taxon>Eukaryota</taxon>
        <taxon>Metazoa</taxon>
        <taxon>Ecdysozoa</taxon>
        <taxon>Arthropoda</taxon>
        <taxon>Chelicerata</taxon>
        <taxon>Arachnida</taxon>
        <taxon>Acari</taxon>
        <taxon>Parasitiformes</taxon>
        <taxon>Ixodida</taxon>
        <taxon>Ixodoidea</taxon>
        <taxon>Ixodidae</taxon>
        <taxon>Rhipicephalinae</taxon>
        <taxon>Dermacentor</taxon>
    </lineage>
</organism>
<accession>A0ACB8C7Q7</accession>